<reference evidence="1" key="1">
    <citation type="submission" date="2021-06" db="EMBL/GenBank/DDBJ databases">
        <authorList>
            <person name="Kallberg Y."/>
            <person name="Tangrot J."/>
            <person name="Rosling A."/>
        </authorList>
    </citation>
    <scope>NUCLEOTIDE SEQUENCE</scope>
    <source>
        <strain evidence="1">UK204</strain>
    </source>
</reference>
<protein>
    <submittedName>
        <fullName evidence="1">13521_t:CDS:1</fullName>
    </submittedName>
</protein>
<name>A0A9N9H4W4_9GLOM</name>
<sequence length="129" mass="15486">MQAKAIINISKKIIIIKQNNDTDVIPITCFSKIDPKVFTPIDFVKKEYNKLELEEIYKNPQHYLNVFFNNNMTTINSQQYLTEFSEFSKLELLRTDKHWKGPEKCLYKILSKEEDCLYYNVLYQNLQEY</sequence>
<dbReference type="EMBL" id="CAJVPQ010004713">
    <property type="protein sequence ID" value="CAG8656906.1"/>
    <property type="molecule type" value="Genomic_DNA"/>
</dbReference>
<gene>
    <name evidence="1" type="ORF">FCALED_LOCUS11350</name>
</gene>
<comment type="caution">
    <text evidence="1">The sequence shown here is derived from an EMBL/GenBank/DDBJ whole genome shotgun (WGS) entry which is preliminary data.</text>
</comment>
<accession>A0A9N9H4W4</accession>
<keyword evidence="2" id="KW-1185">Reference proteome</keyword>
<dbReference type="Proteomes" id="UP000789570">
    <property type="component" value="Unassembled WGS sequence"/>
</dbReference>
<proteinExistence type="predicted"/>
<evidence type="ECO:0000313" key="2">
    <source>
        <dbReference type="Proteomes" id="UP000789570"/>
    </source>
</evidence>
<dbReference type="AlphaFoldDB" id="A0A9N9H4W4"/>
<evidence type="ECO:0000313" key="1">
    <source>
        <dbReference type="EMBL" id="CAG8656906.1"/>
    </source>
</evidence>
<organism evidence="1 2">
    <name type="scientific">Funneliformis caledonium</name>
    <dbReference type="NCBI Taxonomy" id="1117310"/>
    <lineage>
        <taxon>Eukaryota</taxon>
        <taxon>Fungi</taxon>
        <taxon>Fungi incertae sedis</taxon>
        <taxon>Mucoromycota</taxon>
        <taxon>Glomeromycotina</taxon>
        <taxon>Glomeromycetes</taxon>
        <taxon>Glomerales</taxon>
        <taxon>Glomeraceae</taxon>
        <taxon>Funneliformis</taxon>
    </lineage>
</organism>